<proteinExistence type="predicted"/>
<sequence>MHFVGLEERAYRILGQCPMPFGMTVYLCYARNLVTPPSCAYQAKTTYQKIQTPKNPRERKSHRQSPQKDIIRQKYSGRAPAKLARGPALNFATNFLPIRSRDQPLKSHGKFSLRVGVTEHLMRVPESPLSLPSCRRNPPGSSYRVVTSAFARLSLRGDLGYPLVDDRPIMNAVKYKVVSGVVWTNRTTLVFDGRSLVLASESRSQKTCHGDYLAGRQHSHAHNRFLGAPDTSTILASHLGEPGSTPRRVAPGYSHVGIVPDDPADRRVFPKKDLPFPPTMHSGAAPYSHRFTFIGS</sequence>
<dbReference type="Proteomes" id="UP001159363">
    <property type="component" value="Chromosome 14"/>
</dbReference>
<dbReference type="EMBL" id="JARBHB010000015">
    <property type="protein sequence ID" value="KAJ8867878.1"/>
    <property type="molecule type" value="Genomic_DNA"/>
</dbReference>
<protein>
    <submittedName>
        <fullName evidence="2">Uncharacterized protein</fullName>
    </submittedName>
</protein>
<accession>A0ABQ9G5Z0</accession>
<comment type="caution">
    <text evidence="2">The sequence shown here is derived from an EMBL/GenBank/DDBJ whole genome shotgun (WGS) entry which is preliminary data.</text>
</comment>
<evidence type="ECO:0000313" key="2">
    <source>
        <dbReference type="EMBL" id="KAJ8867878.1"/>
    </source>
</evidence>
<gene>
    <name evidence="2" type="ORF">PR048_031683</name>
</gene>
<reference evidence="2 3" key="1">
    <citation type="submission" date="2023-02" db="EMBL/GenBank/DDBJ databases">
        <title>LHISI_Scaffold_Assembly.</title>
        <authorList>
            <person name="Stuart O.P."/>
            <person name="Cleave R."/>
            <person name="Magrath M.J.L."/>
            <person name="Mikheyev A.S."/>
        </authorList>
    </citation>
    <scope>NUCLEOTIDE SEQUENCE [LARGE SCALE GENOMIC DNA]</scope>
    <source>
        <strain evidence="2">Daus_M_001</strain>
        <tissue evidence="2">Leg muscle</tissue>
    </source>
</reference>
<name>A0ABQ9G5Z0_9NEOP</name>
<evidence type="ECO:0000256" key="1">
    <source>
        <dbReference type="SAM" id="MobiDB-lite"/>
    </source>
</evidence>
<feature type="region of interest" description="Disordered" evidence="1">
    <location>
        <begin position="48"/>
        <end position="76"/>
    </location>
</feature>
<organism evidence="2 3">
    <name type="scientific">Dryococelus australis</name>
    <dbReference type="NCBI Taxonomy" id="614101"/>
    <lineage>
        <taxon>Eukaryota</taxon>
        <taxon>Metazoa</taxon>
        <taxon>Ecdysozoa</taxon>
        <taxon>Arthropoda</taxon>
        <taxon>Hexapoda</taxon>
        <taxon>Insecta</taxon>
        <taxon>Pterygota</taxon>
        <taxon>Neoptera</taxon>
        <taxon>Polyneoptera</taxon>
        <taxon>Phasmatodea</taxon>
        <taxon>Verophasmatodea</taxon>
        <taxon>Anareolatae</taxon>
        <taxon>Phasmatidae</taxon>
        <taxon>Eurycanthinae</taxon>
        <taxon>Dryococelus</taxon>
    </lineage>
</organism>
<evidence type="ECO:0000313" key="3">
    <source>
        <dbReference type="Proteomes" id="UP001159363"/>
    </source>
</evidence>
<keyword evidence="3" id="KW-1185">Reference proteome</keyword>